<feature type="domain" description="Alpha fucosidase A-like C-terminal" evidence="1">
    <location>
        <begin position="675"/>
        <end position="734"/>
    </location>
</feature>
<dbReference type="Gene3D" id="1.50.10.10">
    <property type="match status" value="1"/>
</dbReference>
<evidence type="ECO:0000313" key="3">
    <source>
        <dbReference type="EMBL" id="SMD45424.1"/>
    </source>
</evidence>
<evidence type="ECO:0000259" key="1">
    <source>
        <dbReference type="Pfam" id="PF21307"/>
    </source>
</evidence>
<dbReference type="PANTHER" id="PTHR31084:SF0">
    <property type="entry name" value="ALPHA-L-FUCOSIDASE 2"/>
    <property type="match status" value="1"/>
</dbReference>
<dbReference type="OrthoDB" id="9802600at2"/>
<dbReference type="InterPro" id="IPR049053">
    <property type="entry name" value="AFCA-like_C"/>
</dbReference>
<dbReference type="Pfam" id="PF21307">
    <property type="entry name" value="Glyco_hydro_95_C"/>
    <property type="match status" value="1"/>
</dbReference>
<dbReference type="PANTHER" id="PTHR31084">
    <property type="entry name" value="ALPHA-L-FUCOSIDASE 2"/>
    <property type="match status" value="1"/>
</dbReference>
<dbReference type="PROSITE" id="PS51257">
    <property type="entry name" value="PROKAR_LIPOPROTEIN"/>
    <property type="match status" value="1"/>
</dbReference>
<protein>
    <submittedName>
        <fullName evidence="3">Alpha-L-fucosidase 2</fullName>
    </submittedName>
</protein>
<dbReference type="GO" id="GO:0005975">
    <property type="term" value="P:carbohydrate metabolic process"/>
    <property type="evidence" value="ECO:0007669"/>
    <property type="project" value="InterPro"/>
</dbReference>
<dbReference type="RefSeq" id="WP_157370234.1">
    <property type="nucleotide sequence ID" value="NZ_LT838813.1"/>
</dbReference>
<feature type="domain" description="Glycosyl hydrolase family 95 catalytic" evidence="2">
    <location>
        <begin position="311"/>
        <end position="673"/>
    </location>
</feature>
<dbReference type="EMBL" id="LT838813">
    <property type="protein sequence ID" value="SMD45424.1"/>
    <property type="molecule type" value="Genomic_DNA"/>
</dbReference>
<dbReference type="AlphaFoldDB" id="A0A1W2H9G3"/>
<keyword evidence="4" id="KW-1185">Reference proteome</keyword>
<sequence length="773" mass="87596">MEFNKLLRFSLSSALFFLLFMFGCQEKPQEQLPLYYMERSFPELAQSWDEGIPLGNATLGALVWQKEGKLRFSLDRADLWDLRQMENLDFEKYDFNWVVKQWEGKQYGDVQRQFDVPYDTLAGPSKIPGAALEFDISGLGEVESVKLDLQKAVCVIHWKNGTILRTFVHATEPIGWYRFENLNTDLLPKVVPPPYVGAGSTEALNPVSGQDLRRLGYSAGKIAENENSITYDQEGWDGFQFQVNTRWKKTGDQLEGSWSISSKRNSQDTSILASEVTDKAFWKGIEEYEKDHFTWWNNFWNASAITLPDTLLQQQYYMDMYKLGAAARQGAPPISLQSVWTADNGKLPPWKGDFHHDLNTQLSYWPTYAGNHLELEQGFLDWLNQHKHTFEKYTREYFGTNGLNVPGVTTLEGDPMGGWIQYAFGPTVSAWLGHHFYLHWKYSMDREFLKNDAYPWIKGVAVFLKELSMLDKDGKRKLPLSSSPEIHDNSAKAWFDQMTNYDLALIRWTYTAAAELALELGYLDEAEEWNSLLAEWPNYAIDGSGLMVAPGEQLEDSHRHFSQVMAIHPLGLIDAANGEEDLEIINNTIAHLDKIGSSKWTGYSFAWLGNLKARARDGKGAAKALEDFASSFVLPNSFHVNGDQSGTGKSDFTYRPFTLEGNFAFAAGVQEMLIQSHSGVVKLFPAIPDDWQDVSFTTLRTQGAFLVSANMGNGKVDKVEVISQKGGRLILENPFGQVEFSCDKAFERDGQYIILDLIEGEKVVFNSLNRSSL</sequence>
<organism evidence="3 4">
    <name type="scientific">Aquiflexum balticum DSM 16537</name>
    <dbReference type="NCBI Taxonomy" id="758820"/>
    <lineage>
        <taxon>Bacteria</taxon>
        <taxon>Pseudomonadati</taxon>
        <taxon>Bacteroidota</taxon>
        <taxon>Cytophagia</taxon>
        <taxon>Cytophagales</taxon>
        <taxon>Cyclobacteriaceae</taxon>
        <taxon>Aquiflexum</taxon>
    </lineage>
</organism>
<evidence type="ECO:0000313" key="4">
    <source>
        <dbReference type="Proteomes" id="UP000192333"/>
    </source>
</evidence>
<dbReference type="Pfam" id="PF22124">
    <property type="entry name" value="Glyco_hydro_95_cat"/>
    <property type="match status" value="1"/>
</dbReference>
<dbReference type="Proteomes" id="UP000192333">
    <property type="component" value="Chromosome I"/>
</dbReference>
<dbReference type="InterPro" id="IPR012341">
    <property type="entry name" value="6hp_glycosidase-like_sf"/>
</dbReference>
<name>A0A1W2H9G3_9BACT</name>
<reference evidence="4" key="1">
    <citation type="submission" date="2017-04" db="EMBL/GenBank/DDBJ databases">
        <authorList>
            <person name="Varghese N."/>
            <person name="Submissions S."/>
        </authorList>
    </citation>
    <scope>NUCLEOTIDE SEQUENCE [LARGE SCALE GENOMIC DNA]</scope>
    <source>
        <strain evidence="4">DSM 16537</strain>
    </source>
</reference>
<dbReference type="STRING" id="758820.SAMN00777080_4075"/>
<dbReference type="InterPro" id="IPR008928">
    <property type="entry name" value="6-hairpin_glycosidase_sf"/>
</dbReference>
<dbReference type="InterPro" id="IPR054363">
    <property type="entry name" value="GH95_cat"/>
</dbReference>
<gene>
    <name evidence="3" type="ORF">SAMN00777080_4075</name>
</gene>
<evidence type="ECO:0000259" key="2">
    <source>
        <dbReference type="Pfam" id="PF22124"/>
    </source>
</evidence>
<proteinExistence type="predicted"/>
<dbReference type="SUPFAM" id="SSF48208">
    <property type="entry name" value="Six-hairpin glycosidases"/>
    <property type="match status" value="1"/>
</dbReference>
<accession>A0A1W2H9G3</accession>
<dbReference type="GO" id="GO:0004560">
    <property type="term" value="F:alpha-L-fucosidase activity"/>
    <property type="evidence" value="ECO:0007669"/>
    <property type="project" value="TreeGrafter"/>
</dbReference>